<gene>
    <name evidence="2" type="ORF">BO94DRAFT_303274</name>
</gene>
<comment type="caution">
    <text evidence="2">The sequence shown here is derived from an EMBL/GenBank/DDBJ whole genome shotgun (WGS) entry which is preliminary data.</text>
</comment>
<sequence>MSRNKSKHHRAGGLLIIHLIHVTGGVAHTPLASLLGLETISLTSTFPKSRDTGDRGGVEKTSFTRSSHYARSLFLSPRRLSAQNPPSPSLFLSWLSPRERSVVSSLPVILEWSRKGTDRGGVEFWYWQARLRLSCWDLHVAMVQDYPLLSTLTQSRREA</sequence>
<dbReference type="Proteomes" id="UP000246702">
    <property type="component" value="Unassembled WGS sequence"/>
</dbReference>
<organism evidence="2 3">
    <name type="scientific">Aspergillus sclerotioniger CBS 115572</name>
    <dbReference type="NCBI Taxonomy" id="1450535"/>
    <lineage>
        <taxon>Eukaryota</taxon>
        <taxon>Fungi</taxon>
        <taxon>Dikarya</taxon>
        <taxon>Ascomycota</taxon>
        <taxon>Pezizomycotina</taxon>
        <taxon>Eurotiomycetes</taxon>
        <taxon>Eurotiomycetidae</taxon>
        <taxon>Eurotiales</taxon>
        <taxon>Aspergillaceae</taxon>
        <taxon>Aspergillus</taxon>
        <taxon>Aspergillus subgen. Circumdati</taxon>
    </lineage>
</organism>
<evidence type="ECO:0000256" key="1">
    <source>
        <dbReference type="SAM" id="SignalP"/>
    </source>
</evidence>
<accession>A0A317V7G4</accession>
<feature type="signal peptide" evidence="1">
    <location>
        <begin position="1"/>
        <end position="27"/>
    </location>
</feature>
<protein>
    <submittedName>
        <fullName evidence="2">Uncharacterized protein</fullName>
    </submittedName>
</protein>
<evidence type="ECO:0000313" key="3">
    <source>
        <dbReference type="Proteomes" id="UP000246702"/>
    </source>
</evidence>
<keyword evidence="1" id="KW-0732">Signal</keyword>
<proteinExistence type="predicted"/>
<dbReference type="EMBL" id="MSFK01000045">
    <property type="protein sequence ID" value="PWY68070.1"/>
    <property type="molecule type" value="Genomic_DNA"/>
</dbReference>
<feature type="chain" id="PRO_5016233938" evidence="1">
    <location>
        <begin position="28"/>
        <end position="159"/>
    </location>
</feature>
<keyword evidence="3" id="KW-1185">Reference proteome</keyword>
<dbReference type="AlphaFoldDB" id="A0A317V7G4"/>
<reference evidence="2 3" key="1">
    <citation type="submission" date="2016-12" db="EMBL/GenBank/DDBJ databases">
        <title>The genomes of Aspergillus section Nigri reveals drivers in fungal speciation.</title>
        <authorList>
            <consortium name="DOE Joint Genome Institute"/>
            <person name="Vesth T.C."/>
            <person name="Nybo J."/>
            <person name="Theobald S."/>
            <person name="Brandl J."/>
            <person name="Frisvad J.C."/>
            <person name="Nielsen K.F."/>
            <person name="Lyhne E.K."/>
            <person name="Kogle M.E."/>
            <person name="Kuo A."/>
            <person name="Riley R."/>
            <person name="Clum A."/>
            <person name="Nolan M."/>
            <person name="Lipzen A."/>
            <person name="Salamov A."/>
            <person name="Henrissat B."/>
            <person name="Wiebenga A."/>
            <person name="De Vries R.P."/>
            <person name="Grigoriev I.V."/>
            <person name="Mortensen U.H."/>
            <person name="Andersen M.R."/>
            <person name="Baker S.E."/>
        </authorList>
    </citation>
    <scope>NUCLEOTIDE SEQUENCE [LARGE SCALE GENOMIC DNA]</scope>
    <source>
        <strain evidence="2 3">CBS 115572</strain>
    </source>
</reference>
<dbReference type="GeneID" id="37108906"/>
<evidence type="ECO:0000313" key="2">
    <source>
        <dbReference type="EMBL" id="PWY68070.1"/>
    </source>
</evidence>
<name>A0A317V7G4_9EURO</name>
<dbReference type="RefSeq" id="XP_025462092.1">
    <property type="nucleotide sequence ID" value="XM_025606763.1"/>
</dbReference>